<protein>
    <submittedName>
        <fullName evidence="1">Uncharacterized protein</fullName>
    </submittedName>
</protein>
<name>A0A0G4I149_9ALVE</name>
<proteinExistence type="predicted"/>
<sequence>MSRIVLIKTEALQLSVSPLQAAPHLDGRVDLVQPARLSPAGEWLVGMPLEVQDEAEAKAEEEKQTPVDG</sequence>
<reference evidence="1" key="1">
    <citation type="submission" date="2014-11" db="EMBL/GenBank/DDBJ databases">
        <authorList>
            <person name="Otto D Thomas"/>
            <person name="Naeem Raeece"/>
        </authorList>
    </citation>
    <scope>NUCLEOTIDE SEQUENCE</scope>
</reference>
<dbReference type="AlphaFoldDB" id="A0A0G4I149"/>
<accession>A0A0G4I149</accession>
<gene>
    <name evidence="1" type="ORF">Cvel_30</name>
</gene>
<dbReference type="EMBL" id="CDMZ01004701">
    <property type="protein sequence ID" value="CEM50603.1"/>
    <property type="molecule type" value="Genomic_DNA"/>
</dbReference>
<organism evidence="1">
    <name type="scientific">Chromera velia CCMP2878</name>
    <dbReference type="NCBI Taxonomy" id="1169474"/>
    <lineage>
        <taxon>Eukaryota</taxon>
        <taxon>Sar</taxon>
        <taxon>Alveolata</taxon>
        <taxon>Colpodellida</taxon>
        <taxon>Chromeraceae</taxon>
        <taxon>Chromera</taxon>
    </lineage>
</organism>
<evidence type="ECO:0000313" key="1">
    <source>
        <dbReference type="EMBL" id="CEM50603.1"/>
    </source>
</evidence>
<dbReference type="VEuPathDB" id="CryptoDB:Cvel_30"/>